<evidence type="ECO:0000313" key="6">
    <source>
        <dbReference type="Proteomes" id="UP000266327"/>
    </source>
</evidence>
<dbReference type="InterPro" id="IPR001647">
    <property type="entry name" value="HTH_TetR"/>
</dbReference>
<name>A0A3A3GQY9_9BURK</name>
<dbReference type="GO" id="GO:0003700">
    <property type="term" value="F:DNA-binding transcription factor activity"/>
    <property type="evidence" value="ECO:0007669"/>
    <property type="project" value="TreeGrafter"/>
</dbReference>
<dbReference type="SUPFAM" id="SSF46689">
    <property type="entry name" value="Homeodomain-like"/>
    <property type="match status" value="1"/>
</dbReference>
<gene>
    <name evidence="5" type="ORF">D3878_18740</name>
</gene>
<evidence type="ECO:0000256" key="1">
    <source>
        <dbReference type="ARBA" id="ARBA00023125"/>
    </source>
</evidence>
<keyword evidence="1 2" id="KW-0238">DNA-binding</keyword>
<dbReference type="RefSeq" id="WP_119786875.1">
    <property type="nucleotide sequence ID" value="NZ_QYUQ01000002.1"/>
</dbReference>
<evidence type="ECO:0000256" key="3">
    <source>
        <dbReference type="SAM" id="MobiDB-lite"/>
    </source>
</evidence>
<dbReference type="Pfam" id="PF00440">
    <property type="entry name" value="TetR_N"/>
    <property type="match status" value="1"/>
</dbReference>
<evidence type="ECO:0000313" key="5">
    <source>
        <dbReference type="EMBL" id="RJG03380.1"/>
    </source>
</evidence>
<dbReference type="AlphaFoldDB" id="A0A3A3GQY9"/>
<comment type="caution">
    <text evidence="5">The sequence shown here is derived from an EMBL/GenBank/DDBJ whole genome shotgun (WGS) entry which is preliminary data.</text>
</comment>
<dbReference type="GO" id="GO:0000976">
    <property type="term" value="F:transcription cis-regulatory region binding"/>
    <property type="evidence" value="ECO:0007669"/>
    <property type="project" value="TreeGrafter"/>
</dbReference>
<evidence type="ECO:0000256" key="2">
    <source>
        <dbReference type="PROSITE-ProRule" id="PRU00335"/>
    </source>
</evidence>
<keyword evidence="6" id="KW-1185">Reference proteome</keyword>
<dbReference type="Proteomes" id="UP000266327">
    <property type="component" value="Unassembled WGS sequence"/>
</dbReference>
<dbReference type="PANTHER" id="PTHR30055">
    <property type="entry name" value="HTH-TYPE TRANSCRIPTIONAL REGULATOR RUTR"/>
    <property type="match status" value="1"/>
</dbReference>
<dbReference type="PROSITE" id="PS50977">
    <property type="entry name" value="HTH_TETR_2"/>
    <property type="match status" value="1"/>
</dbReference>
<reference evidence="6" key="1">
    <citation type="submission" date="2018-09" db="EMBL/GenBank/DDBJ databases">
        <authorList>
            <person name="Zhu H."/>
        </authorList>
    </citation>
    <scope>NUCLEOTIDE SEQUENCE [LARGE SCALE GENOMIC DNA]</scope>
    <source>
        <strain evidence="6">K1S02-23</strain>
    </source>
</reference>
<organism evidence="5 6">
    <name type="scientific">Noviherbaspirillum sedimenti</name>
    <dbReference type="NCBI Taxonomy" id="2320865"/>
    <lineage>
        <taxon>Bacteria</taxon>
        <taxon>Pseudomonadati</taxon>
        <taxon>Pseudomonadota</taxon>
        <taxon>Betaproteobacteria</taxon>
        <taxon>Burkholderiales</taxon>
        <taxon>Oxalobacteraceae</taxon>
        <taxon>Noviherbaspirillum</taxon>
    </lineage>
</organism>
<feature type="domain" description="HTH tetR-type" evidence="4">
    <location>
        <begin position="30"/>
        <end position="90"/>
    </location>
</feature>
<dbReference type="OrthoDB" id="5816932at2"/>
<dbReference type="InterPro" id="IPR009057">
    <property type="entry name" value="Homeodomain-like_sf"/>
</dbReference>
<dbReference type="Gene3D" id="1.10.357.10">
    <property type="entry name" value="Tetracycline Repressor, domain 2"/>
    <property type="match status" value="1"/>
</dbReference>
<dbReference type="EMBL" id="QYUQ01000002">
    <property type="protein sequence ID" value="RJG03380.1"/>
    <property type="molecule type" value="Genomic_DNA"/>
</dbReference>
<feature type="region of interest" description="Disordered" evidence="3">
    <location>
        <begin position="1"/>
        <end position="32"/>
    </location>
</feature>
<dbReference type="InterPro" id="IPR050109">
    <property type="entry name" value="HTH-type_TetR-like_transc_reg"/>
</dbReference>
<protein>
    <submittedName>
        <fullName evidence="5">TetR/AcrR family transcriptional regulator</fullName>
    </submittedName>
</protein>
<proteinExistence type="predicted"/>
<dbReference type="PRINTS" id="PR00455">
    <property type="entry name" value="HTHTETR"/>
</dbReference>
<dbReference type="PANTHER" id="PTHR30055:SF226">
    <property type="entry name" value="HTH-TYPE TRANSCRIPTIONAL REGULATOR PKSA"/>
    <property type="match status" value="1"/>
</dbReference>
<evidence type="ECO:0000259" key="4">
    <source>
        <dbReference type="PROSITE" id="PS50977"/>
    </source>
</evidence>
<accession>A0A3A3GQY9</accession>
<sequence length="259" mass="29542">MSSELSTAIQELAPDGLSPRPGSPQEQKSSKTRETILEAALDCLAEHGYANTTHNLVCQQAKVSRGALLHHYPTSQDLMVAVIDYAFYKHMTTFSQMVGSLSDESRRNRNTAIAIDWQQCQSREMQVYLEMKVAARTNSELRAIFLPRARHHDLVWKEELLKVFPEWRDNMPKLDLTRRLTRAIIEGLNMSRELSRDSEAEWALVTFTAEMVLKIRQGDLDFPSVERIDAFKQSLSANVKRPRSTVSKAVRRPRKNAGD</sequence>
<feature type="DNA-binding region" description="H-T-H motif" evidence="2">
    <location>
        <begin position="53"/>
        <end position="72"/>
    </location>
</feature>